<evidence type="ECO:0000256" key="4">
    <source>
        <dbReference type="SAM" id="Phobius"/>
    </source>
</evidence>
<feature type="transmembrane region" description="Helical" evidence="4">
    <location>
        <begin position="137"/>
        <end position="161"/>
    </location>
</feature>
<evidence type="ECO:0000313" key="6">
    <source>
        <dbReference type="Proteomes" id="UP000704762"/>
    </source>
</evidence>
<dbReference type="RefSeq" id="WP_204917384.1">
    <property type="nucleotide sequence ID" value="NZ_BAAAQP010000002.1"/>
</dbReference>
<keyword evidence="3" id="KW-0813">Transport</keyword>
<evidence type="ECO:0000313" key="5">
    <source>
        <dbReference type="EMBL" id="MBM7798890.1"/>
    </source>
</evidence>
<dbReference type="PANTHER" id="PTHR30413">
    <property type="entry name" value="INNER MEMBRANE TRANSPORT PERMEASE"/>
    <property type="match status" value="1"/>
</dbReference>
<keyword evidence="4" id="KW-0812">Transmembrane</keyword>
<feature type="transmembrane region" description="Helical" evidence="4">
    <location>
        <begin position="173"/>
        <end position="201"/>
    </location>
</feature>
<keyword evidence="4" id="KW-1133">Transmembrane helix</keyword>
<comment type="subcellular location">
    <subcellularLocation>
        <location evidence="1">Cell inner membrane</location>
        <topology evidence="1">Multi-pass membrane protein</topology>
    </subcellularLocation>
</comment>
<gene>
    <name evidence="5" type="ORF">JOE57_001811</name>
</gene>
<feature type="transmembrane region" description="Helical" evidence="4">
    <location>
        <begin position="65"/>
        <end position="85"/>
    </location>
</feature>
<dbReference type="EMBL" id="JAFBCF010000001">
    <property type="protein sequence ID" value="MBM7798890.1"/>
    <property type="molecule type" value="Genomic_DNA"/>
</dbReference>
<keyword evidence="4" id="KW-0472">Membrane</keyword>
<evidence type="ECO:0000256" key="3">
    <source>
        <dbReference type="ARBA" id="ARBA00022448"/>
    </source>
</evidence>
<protein>
    <submittedName>
        <fullName evidence="5">ABC-type polysaccharide/polyol phosphate export permease</fullName>
    </submittedName>
</protein>
<proteinExistence type="inferred from homology"/>
<feature type="transmembrane region" description="Helical" evidence="4">
    <location>
        <begin position="264"/>
        <end position="285"/>
    </location>
</feature>
<keyword evidence="6" id="KW-1185">Reference proteome</keyword>
<evidence type="ECO:0000256" key="2">
    <source>
        <dbReference type="ARBA" id="ARBA00007783"/>
    </source>
</evidence>
<reference evidence="5 6" key="1">
    <citation type="submission" date="2021-01" db="EMBL/GenBank/DDBJ databases">
        <title>Sequencing the genomes of 1000 actinobacteria strains.</title>
        <authorList>
            <person name="Klenk H.-P."/>
        </authorList>
    </citation>
    <scope>NUCLEOTIDE SEQUENCE [LARGE SCALE GENOMIC DNA]</scope>
    <source>
        <strain evidence="5 6">DSM 18662</strain>
    </source>
</reference>
<dbReference type="Proteomes" id="UP000704762">
    <property type="component" value="Unassembled WGS sequence"/>
</dbReference>
<feature type="transmembrane region" description="Helical" evidence="4">
    <location>
        <begin position="97"/>
        <end position="117"/>
    </location>
</feature>
<dbReference type="PANTHER" id="PTHR30413:SF8">
    <property type="entry name" value="TRANSPORT PERMEASE PROTEIN"/>
    <property type="match status" value="1"/>
</dbReference>
<organism evidence="5 6">
    <name type="scientific">Microlunatus panaciterrae</name>
    <dbReference type="NCBI Taxonomy" id="400768"/>
    <lineage>
        <taxon>Bacteria</taxon>
        <taxon>Bacillati</taxon>
        <taxon>Actinomycetota</taxon>
        <taxon>Actinomycetes</taxon>
        <taxon>Propionibacteriales</taxon>
        <taxon>Propionibacteriaceae</taxon>
        <taxon>Microlunatus</taxon>
    </lineage>
</organism>
<sequence length="296" mass="33430">MSGAGATTGDIRTEDEEFEPVYHEYGPHRAGLPKLVPYFRSLWHRRAFAAEMSKANMRGDNSMTFFGQAWLVINPLLLAGVYYLLVTILRGRGDIHYFTHLTGSIFAFTFVSTAITSGSSSVTTSGKLLLNTAFPRLLIPLSAVRTAFFRFLPTVPVYLVLHIISGNPWSPAMVLSLYFLLLMVAFSMGLAAFFATLQVYFRDTKSFLPYFIRLWMYLSPVLWTIEQLTSRGHTVTFLAHFNPLFPMLGGYIDLLQKSIIPPYYIWLSGTAWAVGSAVLGFLFFISRERDFPVRVL</sequence>
<comment type="similarity">
    <text evidence="2">Belongs to the ABC-2 integral membrane protein family.</text>
</comment>
<name>A0ABS2RIS1_9ACTN</name>
<evidence type="ECO:0000256" key="1">
    <source>
        <dbReference type="ARBA" id="ARBA00004429"/>
    </source>
</evidence>
<accession>A0ABS2RIS1</accession>
<comment type="caution">
    <text evidence="5">The sequence shown here is derived from an EMBL/GenBank/DDBJ whole genome shotgun (WGS) entry which is preliminary data.</text>
</comment>